<reference evidence="1 2" key="1">
    <citation type="submission" date="2024-01" db="EMBL/GenBank/DDBJ databases">
        <title>Genome assemblies of Stephania.</title>
        <authorList>
            <person name="Yang L."/>
        </authorList>
    </citation>
    <scope>NUCLEOTIDE SEQUENCE [LARGE SCALE GENOMIC DNA]</scope>
    <source>
        <strain evidence="1">YNDBR</strain>
        <tissue evidence="1">Leaf</tissue>
    </source>
</reference>
<dbReference type="EMBL" id="JBBNAF010000002">
    <property type="protein sequence ID" value="KAK9163242.1"/>
    <property type="molecule type" value="Genomic_DNA"/>
</dbReference>
<name>A0AAP0L2H0_9MAGN</name>
<dbReference type="AlphaFoldDB" id="A0AAP0L2H0"/>
<evidence type="ECO:0000313" key="1">
    <source>
        <dbReference type="EMBL" id="KAK9163242.1"/>
    </source>
</evidence>
<evidence type="ECO:0000313" key="2">
    <source>
        <dbReference type="Proteomes" id="UP001420932"/>
    </source>
</evidence>
<gene>
    <name evidence="1" type="ORF">Syun_004144</name>
</gene>
<comment type="caution">
    <text evidence="1">The sequence shown here is derived from an EMBL/GenBank/DDBJ whole genome shotgun (WGS) entry which is preliminary data.</text>
</comment>
<organism evidence="1 2">
    <name type="scientific">Stephania yunnanensis</name>
    <dbReference type="NCBI Taxonomy" id="152371"/>
    <lineage>
        <taxon>Eukaryota</taxon>
        <taxon>Viridiplantae</taxon>
        <taxon>Streptophyta</taxon>
        <taxon>Embryophyta</taxon>
        <taxon>Tracheophyta</taxon>
        <taxon>Spermatophyta</taxon>
        <taxon>Magnoliopsida</taxon>
        <taxon>Ranunculales</taxon>
        <taxon>Menispermaceae</taxon>
        <taxon>Menispermoideae</taxon>
        <taxon>Cissampelideae</taxon>
        <taxon>Stephania</taxon>
    </lineage>
</organism>
<sequence>MPSMEGFNPHSPLKSHVLARNLSHSFLLFLLLVSNAVVKLCRRCPRCQNRNRVVVPHRPRVACRVPRSHCSSPELLVSLRVSLAIRASLSSKLDVRGFLHQVPSMPPVANPCCSLAEVIHAVVVSALAGAVESSSMGAFLFAFSFCVGFML</sequence>
<proteinExistence type="predicted"/>
<accession>A0AAP0L2H0</accession>
<protein>
    <submittedName>
        <fullName evidence="1">Uncharacterized protein</fullName>
    </submittedName>
</protein>
<dbReference type="Proteomes" id="UP001420932">
    <property type="component" value="Unassembled WGS sequence"/>
</dbReference>
<keyword evidence="2" id="KW-1185">Reference proteome</keyword>